<accession>D8M7D0</accession>
<dbReference type="RefSeq" id="XP_012898017.1">
    <property type="nucleotide sequence ID" value="XM_013042563.1"/>
</dbReference>
<keyword evidence="2" id="KW-1185">Reference proteome</keyword>
<dbReference type="OrthoDB" id="5586at2759"/>
<organism evidence="1">
    <name type="scientific">Blastocystis hominis</name>
    <dbReference type="NCBI Taxonomy" id="12968"/>
    <lineage>
        <taxon>Eukaryota</taxon>
        <taxon>Sar</taxon>
        <taxon>Stramenopiles</taxon>
        <taxon>Bigyra</taxon>
        <taxon>Opalozoa</taxon>
        <taxon>Opalinata</taxon>
        <taxon>Blastocystidae</taxon>
        <taxon>Blastocystis</taxon>
    </lineage>
</organism>
<evidence type="ECO:0000313" key="1">
    <source>
        <dbReference type="EMBL" id="CBK23969.2"/>
    </source>
</evidence>
<gene>
    <name evidence="1" type="ORF">GSBLH_T00007155001</name>
</gene>
<dbReference type="EMBL" id="FN668672">
    <property type="protein sequence ID" value="CBK23969.2"/>
    <property type="molecule type" value="Genomic_DNA"/>
</dbReference>
<dbReference type="PANTHER" id="PTHR14095:SF0">
    <property type="entry name" value="MIP22305P"/>
    <property type="match status" value="1"/>
</dbReference>
<name>D8M7D0_BLAHO</name>
<dbReference type="AlphaFoldDB" id="D8M7D0"/>
<sequence length="224" mass="26301">MCVSRFVFDSRASSELTLDCVMEGRGRGKFCKDREEIGYEEFVYLVLADENKRSPEAVRYWFNILDLEFSGEISLSTIYAFYASQKSRLEEYGIPSLPFPLYLQTLCDALERQNLLGTQEMRFSFADFVPSEWEIRLPVVFQVVALNLFVNTVKYLEFEHRELVADFDFDENNPGKLRVNKYKQIKAKSDHLTRAEQIRQIQEAKEEDDESATEYLDLQEIFNE</sequence>
<protein>
    <recommendedName>
        <fullName evidence="3">EF-hand domain-containing protein</fullName>
    </recommendedName>
</protein>
<dbReference type="GO" id="GO:0000159">
    <property type="term" value="C:protein phosphatase type 2A complex"/>
    <property type="evidence" value="ECO:0007669"/>
    <property type="project" value="TreeGrafter"/>
</dbReference>
<dbReference type="SUPFAM" id="SSF47473">
    <property type="entry name" value="EF-hand"/>
    <property type="match status" value="1"/>
</dbReference>
<dbReference type="InterPro" id="IPR011992">
    <property type="entry name" value="EF-hand-dom_pair"/>
</dbReference>
<evidence type="ECO:0000313" key="2">
    <source>
        <dbReference type="Proteomes" id="UP000008312"/>
    </source>
</evidence>
<dbReference type="InParanoid" id="D8M7D0"/>
<dbReference type="Proteomes" id="UP000008312">
    <property type="component" value="Unassembled WGS sequence"/>
</dbReference>
<dbReference type="GeneID" id="24923279"/>
<evidence type="ECO:0008006" key="3">
    <source>
        <dbReference type="Google" id="ProtNLM"/>
    </source>
</evidence>
<dbReference type="GO" id="GO:0019888">
    <property type="term" value="F:protein phosphatase regulator activity"/>
    <property type="evidence" value="ECO:0007669"/>
    <property type="project" value="TreeGrafter"/>
</dbReference>
<dbReference type="Gene3D" id="1.10.238.10">
    <property type="entry name" value="EF-hand"/>
    <property type="match status" value="1"/>
</dbReference>
<dbReference type="PANTHER" id="PTHR14095">
    <property type="entry name" value="PHOSPHATASE 2A REGULATORY SUBUNIT-RELATED"/>
    <property type="match status" value="1"/>
</dbReference>
<reference evidence="1" key="1">
    <citation type="submission" date="2010-02" db="EMBL/GenBank/DDBJ databases">
        <title>Sequencing and annotation of the Blastocystis hominis genome.</title>
        <authorList>
            <person name="Wincker P."/>
        </authorList>
    </citation>
    <scope>NUCLEOTIDE SEQUENCE</scope>
    <source>
        <strain evidence="1">Singapore isolate B</strain>
    </source>
</reference>
<proteinExistence type="predicted"/>